<dbReference type="GO" id="GO:0004633">
    <property type="term" value="F:phosphopantothenoylcysteine decarboxylase activity"/>
    <property type="evidence" value="ECO:0007669"/>
    <property type="project" value="TreeGrafter"/>
</dbReference>
<protein>
    <submittedName>
        <fullName evidence="2">Phosphopantothenoylcysteine decarboxylase</fullName>
    </submittedName>
</protein>
<dbReference type="GO" id="GO:0071513">
    <property type="term" value="C:phosphopantothenoylcysteine decarboxylase complex"/>
    <property type="evidence" value="ECO:0007669"/>
    <property type="project" value="TreeGrafter"/>
</dbReference>
<dbReference type="InterPro" id="IPR036551">
    <property type="entry name" value="Flavin_trans-like"/>
</dbReference>
<dbReference type="EMBL" id="CP036318">
    <property type="protein sequence ID" value="QDV58367.1"/>
    <property type="molecule type" value="Genomic_DNA"/>
</dbReference>
<dbReference type="SUPFAM" id="SSF52507">
    <property type="entry name" value="Homo-oligomeric flavin-containing Cys decarboxylases, HFCD"/>
    <property type="match status" value="1"/>
</dbReference>
<dbReference type="Proteomes" id="UP000316770">
    <property type="component" value="Chromosome"/>
</dbReference>
<reference evidence="2 3" key="1">
    <citation type="submission" date="2019-02" db="EMBL/GenBank/DDBJ databases">
        <title>Deep-cultivation of Planctomycetes and their phenomic and genomic characterization uncovers novel biology.</title>
        <authorList>
            <person name="Wiegand S."/>
            <person name="Jogler M."/>
            <person name="Boedeker C."/>
            <person name="Pinto D."/>
            <person name="Vollmers J."/>
            <person name="Rivas-Marin E."/>
            <person name="Kohn T."/>
            <person name="Peeters S.H."/>
            <person name="Heuer A."/>
            <person name="Rast P."/>
            <person name="Oberbeckmann S."/>
            <person name="Bunk B."/>
            <person name="Jeske O."/>
            <person name="Meyerdierks A."/>
            <person name="Storesund J.E."/>
            <person name="Kallscheuer N."/>
            <person name="Luecker S."/>
            <person name="Lage O.M."/>
            <person name="Pohl T."/>
            <person name="Merkel B.J."/>
            <person name="Hornburger P."/>
            <person name="Mueller R.-W."/>
            <person name="Bruemmer F."/>
            <person name="Labrenz M."/>
            <person name="Spormann A.M."/>
            <person name="Op den Camp H."/>
            <person name="Overmann J."/>
            <person name="Amann R."/>
            <person name="Jetten M.S.M."/>
            <person name="Mascher T."/>
            <person name="Medema M.H."/>
            <person name="Devos D.P."/>
            <person name="Kaster A.-K."/>
            <person name="Ovreas L."/>
            <person name="Rohde M."/>
            <person name="Galperin M.Y."/>
            <person name="Jogler C."/>
        </authorList>
    </citation>
    <scope>NUCLEOTIDE SEQUENCE [LARGE SCALE GENOMIC DNA]</scope>
    <source>
        <strain evidence="2 3">Mal33</strain>
    </source>
</reference>
<evidence type="ECO:0000259" key="1">
    <source>
        <dbReference type="Pfam" id="PF02441"/>
    </source>
</evidence>
<dbReference type="GO" id="GO:0010181">
    <property type="term" value="F:FMN binding"/>
    <property type="evidence" value="ECO:0007669"/>
    <property type="project" value="TreeGrafter"/>
</dbReference>
<dbReference type="AlphaFoldDB" id="A0A518IZ52"/>
<dbReference type="InterPro" id="IPR003382">
    <property type="entry name" value="Flavoprotein"/>
</dbReference>
<evidence type="ECO:0000313" key="3">
    <source>
        <dbReference type="Proteomes" id="UP000316770"/>
    </source>
</evidence>
<dbReference type="RefSeq" id="WP_145122257.1">
    <property type="nucleotide sequence ID" value="NZ_CP036292.1"/>
</dbReference>
<gene>
    <name evidence="2" type="ORF">Mal33_43850</name>
</gene>
<name>A0A518IZ52_9BACT</name>
<keyword evidence="3" id="KW-1185">Reference proteome</keyword>
<dbReference type="GO" id="GO:0015937">
    <property type="term" value="P:coenzyme A biosynthetic process"/>
    <property type="evidence" value="ECO:0007669"/>
    <property type="project" value="TreeGrafter"/>
</dbReference>
<feature type="domain" description="Flavoprotein" evidence="1">
    <location>
        <begin position="13"/>
        <end position="185"/>
    </location>
</feature>
<proteinExistence type="predicted"/>
<dbReference type="Pfam" id="PF02441">
    <property type="entry name" value="Flavoprotein"/>
    <property type="match status" value="1"/>
</dbReference>
<dbReference type="PANTHER" id="PTHR14359:SF6">
    <property type="entry name" value="PHOSPHOPANTOTHENOYLCYSTEINE DECARBOXYLASE"/>
    <property type="match status" value="1"/>
</dbReference>
<evidence type="ECO:0000313" key="2">
    <source>
        <dbReference type="EMBL" id="QDV58367.1"/>
    </source>
</evidence>
<organism evidence="2 3">
    <name type="scientific">Rosistilla oblonga</name>
    <dbReference type="NCBI Taxonomy" id="2527990"/>
    <lineage>
        <taxon>Bacteria</taxon>
        <taxon>Pseudomonadati</taxon>
        <taxon>Planctomycetota</taxon>
        <taxon>Planctomycetia</taxon>
        <taxon>Pirellulales</taxon>
        <taxon>Pirellulaceae</taxon>
        <taxon>Rosistilla</taxon>
    </lineage>
</organism>
<dbReference type="Gene3D" id="3.40.50.1950">
    <property type="entry name" value="Flavin prenyltransferase-like"/>
    <property type="match status" value="1"/>
</dbReference>
<dbReference type="PANTHER" id="PTHR14359">
    <property type="entry name" value="HOMO-OLIGOMERIC FLAVIN CONTAINING CYS DECARBOXYLASE FAMILY"/>
    <property type="match status" value="1"/>
</dbReference>
<sequence length="189" mass="19876">MNQASSTTNTTPRVVVGIGGGIAAFKAASLVSQLVQGGIEVRVVMTAASEQFIGTNTLAALSGHPVATTGYAPTIWPLGPHIELSRDCDLLCIAPATADLIGKFAHGIADNLLTTLYLQATCPVLIAPAMSDQMWSKPAVQRNIRQLAEDGVQQIGPEEGWLSCRKRGAGRMSEPDAIAQKVRDLISQA</sequence>
<accession>A0A518IZ52</accession>
<dbReference type="OrthoDB" id="9802554at2"/>